<organism evidence="2 3">
    <name type="scientific">Petrolisthes cinctipes</name>
    <name type="common">Flat porcelain crab</name>
    <dbReference type="NCBI Taxonomy" id="88211"/>
    <lineage>
        <taxon>Eukaryota</taxon>
        <taxon>Metazoa</taxon>
        <taxon>Ecdysozoa</taxon>
        <taxon>Arthropoda</taxon>
        <taxon>Crustacea</taxon>
        <taxon>Multicrustacea</taxon>
        <taxon>Malacostraca</taxon>
        <taxon>Eumalacostraca</taxon>
        <taxon>Eucarida</taxon>
        <taxon>Decapoda</taxon>
        <taxon>Pleocyemata</taxon>
        <taxon>Anomura</taxon>
        <taxon>Galatheoidea</taxon>
        <taxon>Porcellanidae</taxon>
        <taxon>Petrolisthes</taxon>
    </lineage>
</organism>
<reference evidence="2" key="1">
    <citation type="submission" date="2023-10" db="EMBL/GenBank/DDBJ databases">
        <title>Genome assemblies of two species of porcelain crab, Petrolisthes cinctipes and Petrolisthes manimaculis (Anomura: Porcellanidae).</title>
        <authorList>
            <person name="Angst P."/>
        </authorList>
    </citation>
    <scope>NUCLEOTIDE SEQUENCE</scope>
    <source>
        <strain evidence="2">PB745_01</strain>
        <tissue evidence="2">Gill</tissue>
    </source>
</reference>
<name>A0AAE1G3F0_PETCI</name>
<proteinExistence type="predicted"/>
<dbReference type="EMBL" id="JAWQEG010000791">
    <property type="protein sequence ID" value="KAK3885537.1"/>
    <property type="molecule type" value="Genomic_DNA"/>
</dbReference>
<dbReference type="Proteomes" id="UP001286313">
    <property type="component" value="Unassembled WGS sequence"/>
</dbReference>
<evidence type="ECO:0000313" key="2">
    <source>
        <dbReference type="EMBL" id="KAK3885537.1"/>
    </source>
</evidence>
<accession>A0AAE1G3F0</accession>
<sequence length="105" mass="11730">MQQSWKTLYRTDQLGIHGRDRPKKSSRPTAVITLPTPEKLARPPRPPFPPLLRSSAPTAHECVPPELVSPATPVPMKEDYLHDDIVGNDGLPTTITAVFWYFSLS</sequence>
<gene>
    <name evidence="2" type="ORF">Pcinc_010278</name>
</gene>
<evidence type="ECO:0000256" key="1">
    <source>
        <dbReference type="SAM" id="MobiDB-lite"/>
    </source>
</evidence>
<dbReference type="AlphaFoldDB" id="A0AAE1G3F0"/>
<keyword evidence="3" id="KW-1185">Reference proteome</keyword>
<comment type="caution">
    <text evidence="2">The sequence shown here is derived from an EMBL/GenBank/DDBJ whole genome shotgun (WGS) entry which is preliminary data.</text>
</comment>
<feature type="region of interest" description="Disordered" evidence="1">
    <location>
        <begin position="12"/>
        <end position="56"/>
    </location>
</feature>
<evidence type="ECO:0000313" key="3">
    <source>
        <dbReference type="Proteomes" id="UP001286313"/>
    </source>
</evidence>
<protein>
    <submittedName>
        <fullName evidence="2">Uncharacterized protein</fullName>
    </submittedName>
</protein>